<feature type="domain" description="C2" evidence="3">
    <location>
        <begin position="528"/>
        <end position="677"/>
    </location>
</feature>
<feature type="region of interest" description="Disordered" evidence="2">
    <location>
        <begin position="24"/>
        <end position="50"/>
    </location>
</feature>
<feature type="compositionally biased region" description="Basic residues" evidence="2">
    <location>
        <begin position="191"/>
        <end position="200"/>
    </location>
</feature>
<dbReference type="PROSITE" id="PS50004">
    <property type="entry name" value="C2"/>
    <property type="match status" value="1"/>
</dbReference>
<dbReference type="Pfam" id="PF00616">
    <property type="entry name" value="RasGAP"/>
    <property type="match status" value="1"/>
</dbReference>
<dbReference type="InterPro" id="IPR001936">
    <property type="entry name" value="RasGAP_dom"/>
</dbReference>
<evidence type="ECO:0000256" key="1">
    <source>
        <dbReference type="ARBA" id="ARBA00022468"/>
    </source>
</evidence>
<feature type="compositionally biased region" description="Basic and acidic residues" evidence="2">
    <location>
        <begin position="1171"/>
        <end position="1200"/>
    </location>
</feature>
<dbReference type="Gene3D" id="1.10.506.10">
    <property type="entry name" value="GTPase Activation - p120gap, domain 1"/>
    <property type="match status" value="1"/>
</dbReference>
<evidence type="ECO:0000259" key="4">
    <source>
        <dbReference type="PROSITE" id="PS50018"/>
    </source>
</evidence>
<dbReference type="GO" id="GO:0007165">
    <property type="term" value="P:signal transduction"/>
    <property type="evidence" value="ECO:0007669"/>
    <property type="project" value="UniProtKB-ARBA"/>
</dbReference>
<evidence type="ECO:0000313" key="6">
    <source>
        <dbReference type="Proteomes" id="UP000887226"/>
    </source>
</evidence>
<evidence type="ECO:0000256" key="2">
    <source>
        <dbReference type="SAM" id="MobiDB-lite"/>
    </source>
</evidence>
<dbReference type="InterPro" id="IPR000008">
    <property type="entry name" value="C2_dom"/>
</dbReference>
<dbReference type="EMBL" id="MU253862">
    <property type="protein sequence ID" value="KAG9245148.1"/>
    <property type="molecule type" value="Genomic_DNA"/>
</dbReference>
<dbReference type="AlphaFoldDB" id="A0A9P7Z5A1"/>
<feature type="region of interest" description="Disordered" evidence="2">
    <location>
        <begin position="76"/>
        <end position="211"/>
    </location>
</feature>
<feature type="domain" description="Ras-GAP" evidence="4">
    <location>
        <begin position="732"/>
        <end position="964"/>
    </location>
</feature>
<reference evidence="5" key="1">
    <citation type="journal article" date="2021" name="IMA Fungus">
        <title>Genomic characterization of three marine fungi, including Emericellopsis atlantica sp. nov. with signatures of a generalist lifestyle and marine biomass degradation.</title>
        <authorList>
            <person name="Hagestad O.C."/>
            <person name="Hou L."/>
            <person name="Andersen J.H."/>
            <person name="Hansen E.H."/>
            <person name="Altermark B."/>
            <person name="Li C."/>
            <person name="Kuhnert E."/>
            <person name="Cox R.J."/>
            <person name="Crous P.W."/>
            <person name="Spatafora J.W."/>
            <person name="Lail K."/>
            <person name="Amirebrahimi M."/>
            <person name="Lipzen A."/>
            <person name="Pangilinan J."/>
            <person name="Andreopoulos W."/>
            <person name="Hayes R.D."/>
            <person name="Ng V."/>
            <person name="Grigoriev I.V."/>
            <person name="Jackson S.A."/>
            <person name="Sutton T.D.S."/>
            <person name="Dobson A.D.W."/>
            <person name="Rama T."/>
        </authorList>
    </citation>
    <scope>NUCLEOTIDE SEQUENCE</scope>
    <source>
        <strain evidence="5">TRa3180A</strain>
    </source>
</reference>
<dbReference type="SUPFAM" id="SSF48350">
    <property type="entry name" value="GTPase activation domain, GAP"/>
    <property type="match status" value="1"/>
</dbReference>
<feature type="region of interest" description="Disordered" evidence="2">
    <location>
        <begin position="1111"/>
        <end position="1243"/>
    </location>
</feature>
<dbReference type="SMART" id="SM00323">
    <property type="entry name" value="RasGAP"/>
    <property type="match status" value="1"/>
</dbReference>
<dbReference type="PROSITE" id="PS50018">
    <property type="entry name" value="RAS_GTPASE_ACTIV_2"/>
    <property type="match status" value="1"/>
</dbReference>
<dbReference type="InterPro" id="IPR035892">
    <property type="entry name" value="C2_domain_sf"/>
</dbReference>
<dbReference type="PANTHER" id="PTHR10194">
    <property type="entry name" value="RAS GTPASE-ACTIVATING PROTEINS"/>
    <property type="match status" value="1"/>
</dbReference>
<sequence length="1243" mass="139679">MSILPLEMDGKYNVSWGENAQETLSRRLDRPPGDAAQRARPPKGTLRAVTPDSAESGVLDYHKAMEAIRLAALESPSDSRPLRTAAIGGIPPDKRNKLVFQDPHSIQPHETGCARPPVSFHSRTRTRTLDEPTRQGSTTTKISKNRQRVGSVQSTVAPSLHDSEPRENLSSPVAHSTKASPQLQKSNSLKGGRRLLRKTSRPTSPLAVADDVPSIDSFPYPVLTDDANKILVLMKTLCGRMRGQIEYQSGNENGWKSGICYIDDIKGSLMDETNDSCPCSPPVVPDLRGCRVRPLTAKEGNARYLEVSNPNLGLEIRLVPMVIAEFDLWLAAFLCWQQVRSDVTSNTTPRLLAERRPSVQSVLSVKNSQKREFTFKDGSSKDPNIIKVAKIQVWDKGTPYSPATVIRRSSTQDLQSSSARCWRKVSCILSDNGEFKILTENDVTHISIIQLSHLSRSAIQRLDRSVLDEEFCIGIFPQYIADSTHVSLFRPVYISLESRVLFEVWFCLFRSFSVPEIYGQHLDSVSDEVGRSSPSEDYFRLEKTLAIRLVEAKLRRPPLNPATLPLGKQPTKPASDPSVGDYFAEIILDGEVRARTKTKTETRNPFWRDECEFNDLPAHRSRVSVTLKRILQPEAATHGFLSSSSVHVPSQPREIVYGTVEIPMEKLEKGKELESWYPILDQRQDKLGEMFLKIRQEEFVVLLAKDYQEVTELLHRFNTGVTLEMAQFMPTNLRKLSEILINIFQVSGYAGDWLRSLVEDEIDGIAKEEPVRRIRSSRRLGSNESSVSEREMHVRDMSKSLHGEANLLFRGNSILTQALDIHMRRLGKEYLEDVLSENILKINFLNPDCEVDPSRLSQGEDISKNWAQLIALTTEIWDNISISANKAPPAVRQILKYIRAVADDRYGAFLRTASYTSVSGFLFLRFFCPALLNPKLFGLLRDHPPAKAQRTLTLIAKSLQALANLSSFGQKEVWMEPMNKFLTSNRQSVKGYIDTVCSVPSERQTFTLPASYSTPITILARLPPTSREGFPSLPYLIDHARNFSALVKLWLEANAHRPASNVMGGDLLKFHQLCVVLQSRADQCLHRLGKEKTGDEDTAQWEELAQGLVKSTIGDSDNEQDYEQGYELGPEHRNPQDSAASLGTSPEFRSPQWAEASPATSYSSNAKHTGSMRDEDTKERKERQSFWDFGKESKENKTSKQYDLADPSQSSPPSRGPSRNSKQRGFLPGLRRKGKHEGGEREK</sequence>
<dbReference type="InterPro" id="IPR023152">
    <property type="entry name" value="RasGAP_CS"/>
</dbReference>
<dbReference type="SUPFAM" id="SSF49562">
    <property type="entry name" value="C2 domain (Calcium/lipid-binding domain, CaLB)"/>
    <property type="match status" value="1"/>
</dbReference>
<dbReference type="CDD" id="cd05137">
    <property type="entry name" value="RasGAP_CLA2_BUD2"/>
    <property type="match status" value="1"/>
</dbReference>
<dbReference type="OrthoDB" id="775356at2759"/>
<name>A0A9P7Z5A1_9HELO</name>
<dbReference type="GO" id="GO:0005096">
    <property type="term" value="F:GTPase activator activity"/>
    <property type="evidence" value="ECO:0007669"/>
    <property type="project" value="UniProtKB-KW"/>
</dbReference>
<accession>A0A9P7Z5A1</accession>
<dbReference type="SMART" id="SM00239">
    <property type="entry name" value="C2"/>
    <property type="match status" value="1"/>
</dbReference>
<keyword evidence="6" id="KW-1185">Reference proteome</keyword>
<feature type="compositionally biased region" description="Polar residues" evidence="2">
    <location>
        <begin position="1158"/>
        <end position="1168"/>
    </location>
</feature>
<keyword evidence="1" id="KW-0343">GTPase activation</keyword>
<dbReference type="InterPro" id="IPR039360">
    <property type="entry name" value="Ras_GTPase"/>
</dbReference>
<gene>
    <name evidence="5" type="ORF">BJ878DRAFT_33350</name>
</gene>
<feature type="compositionally biased region" description="Low complexity" evidence="2">
    <location>
        <begin position="1207"/>
        <end position="1220"/>
    </location>
</feature>
<dbReference type="InterPro" id="IPR008936">
    <property type="entry name" value="Rho_GTPase_activation_prot"/>
</dbReference>
<dbReference type="PANTHER" id="PTHR10194:SF60">
    <property type="entry name" value="RAS GTPASE-ACTIVATING PROTEIN RASKOL"/>
    <property type="match status" value="1"/>
</dbReference>
<dbReference type="PROSITE" id="PS00509">
    <property type="entry name" value="RAS_GTPASE_ACTIV_1"/>
    <property type="match status" value="1"/>
</dbReference>
<organism evidence="5 6">
    <name type="scientific">Calycina marina</name>
    <dbReference type="NCBI Taxonomy" id="1763456"/>
    <lineage>
        <taxon>Eukaryota</taxon>
        <taxon>Fungi</taxon>
        <taxon>Dikarya</taxon>
        <taxon>Ascomycota</taxon>
        <taxon>Pezizomycotina</taxon>
        <taxon>Leotiomycetes</taxon>
        <taxon>Helotiales</taxon>
        <taxon>Pezizellaceae</taxon>
        <taxon>Calycina</taxon>
    </lineage>
</organism>
<dbReference type="Pfam" id="PF00168">
    <property type="entry name" value="C2"/>
    <property type="match status" value="1"/>
</dbReference>
<feature type="compositionally biased region" description="Polar residues" evidence="2">
    <location>
        <begin position="134"/>
        <end position="157"/>
    </location>
</feature>
<dbReference type="Gene3D" id="2.60.40.150">
    <property type="entry name" value="C2 domain"/>
    <property type="match status" value="1"/>
</dbReference>
<proteinExistence type="predicted"/>
<dbReference type="Proteomes" id="UP000887226">
    <property type="component" value="Unassembled WGS sequence"/>
</dbReference>
<protein>
    <submittedName>
        <fullName evidence="5">RasGAP protein-like protein</fullName>
    </submittedName>
</protein>
<evidence type="ECO:0000313" key="5">
    <source>
        <dbReference type="EMBL" id="KAG9245148.1"/>
    </source>
</evidence>
<comment type="caution">
    <text evidence="5">The sequence shown here is derived from an EMBL/GenBank/DDBJ whole genome shotgun (WGS) entry which is preliminary data.</text>
</comment>
<feature type="compositionally biased region" description="Polar residues" evidence="2">
    <location>
        <begin position="168"/>
        <end position="189"/>
    </location>
</feature>
<evidence type="ECO:0000259" key="3">
    <source>
        <dbReference type="PROSITE" id="PS50004"/>
    </source>
</evidence>